<feature type="transmembrane region" description="Helical" evidence="10">
    <location>
        <begin position="383"/>
        <end position="403"/>
    </location>
</feature>
<keyword evidence="6 10" id="KW-0472">Membrane</keyword>
<evidence type="ECO:0000256" key="6">
    <source>
        <dbReference type="ARBA" id="ARBA00023136"/>
    </source>
</evidence>
<keyword evidence="8 9" id="KW-0807">Transducer</keyword>
<proteinExistence type="inferred from homology"/>
<feature type="transmembrane region" description="Helical" evidence="10">
    <location>
        <begin position="345"/>
        <end position="363"/>
    </location>
</feature>
<dbReference type="PANTHER" id="PTHR45695">
    <property type="entry name" value="LEUCOKININ RECEPTOR-RELATED"/>
    <property type="match status" value="1"/>
</dbReference>
<dbReference type="PANTHER" id="PTHR45695:SF15">
    <property type="entry name" value="OPSIN RH2"/>
    <property type="match status" value="1"/>
</dbReference>
<keyword evidence="3 9" id="KW-0812">Transmembrane</keyword>
<dbReference type="PRINTS" id="PR00237">
    <property type="entry name" value="GPCRRHODOPSN"/>
</dbReference>
<protein>
    <submittedName>
        <fullName evidence="13">Neuropeptide Y receptor type 5-like</fullName>
    </submittedName>
</protein>
<sequence>MDQTRLKLSFNVSTNFTDTDYFNELFWKLNNTENISAASWEDTLEELNKKLYRIDDVSVLVLVSLYGVVFLTGLAGNSIIAYFVSKTKHPHGRRRYNMLINLCVSDLMVILICCPMTMYTSITTVWHLGESLCKILSYLQGVSVTAGTLSMTALSLDRYISVRHPQAFLKISRHRFARILIAMVWTIALLFSLPIIFVKKTETLEIPSLQVSFCIEEWKPGLKHVFTIATLIIVYALPCVILLICQASVSRTIKYAEDSFLNRNDIRQRTFRMSSHHPNAPPPTRENRESYVGRYIGELYTWEVESKPQNIRIIERMSTNGSSSLQSRDRKDVIRSHSPRIKRRLSYLLMGMTLCFVICWLPYNIISSYVDLFEIMTVTKYLPFTLLLGHAHSAINPVIYWLLNKTLRRKMQNIKHRSTTRPSSRLQQIPMECITRNPQIQFSH</sequence>
<feature type="transmembrane region" description="Helical" evidence="10">
    <location>
        <begin position="138"/>
        <end position="156"/>
    </location>
</feature>
<evidence type="ECO:0000256" key="1">
    <source>
        <dbReference type="ARBA" id="ARBA00004141"/>
    </source>
</evidence>
<evidence type="ECO:0000256" key="2">
    <source>
        <dbReference type="ARBA" id="ARBA00010663"/>
    </source>
</evidence>
<name>A0ABM1C256_LIMPO</name>
<keyword evidence="5 9" id="KW-0297">G-protein coupled receptor</keyword>
<feature type="transmembrane region" description="Helical" evidence="10">
    <location>
        <begin position="57"/>
        <end position="84"/>
    </location>
</feature>
<dbReference type="Proteomes" id="UP000694941">
    <property type="component" value="Unplaced"/>
</dbReference>
<evidence type="ECO:0000256" key="10">
    <source>
        <dbReference type="SAM" id="Phobius"/>
    </source>
</evidence>
<dbReference type="GeneID" id="106476773"/>
<keyword evidence="4 10" id="KW-1133">Transmembrane helix</keyword>
<evidence type="ECO:0000256" key="9">
    <source>
        <dbReference type="RuleBase" id="RU000688"/>
    </source>
</evidence>
<dbReference type="PROSITE" id="PS50262">
    <property type="entry name" value="G_PROTEIN_RECEP_F1_2"/>
    <property type="match status" value="1"/>
</dbReference>
<accession>A0ABM1C256</accession>
<evidence type="ECO:0000313" key="12">
    <source>
        <dbReference type="Proteomes" id="UP000694941"/>
    </source>
</evidence>
<organism evidence="12 13">
    <name type="scientific">Limulus polyphemus</name>
    <name type="common">Atlantic horseshoe crab</name>
    <dbReference type="NCBI Taxonomy" id="6850"/>
    <lineage>
        <taxon>Eukaryota</taxon>
        <taxon>Metazoa</taxon>
        <taxon>Ecdysozoa</taxon>
        <taxon>Arthropoda</taxon>
        <taxon>Chelicerata</taxon>
        <taxon>Merostomata</taxon>
        <taxon>Xiphosura</taxon>
        <taxon>Limulidae</taxon>
        <taxon>Limulus</taxon>
    </lineage>
</organism>
<feature type="transmembrane region" description="Helical" evidence="10">
    <location>
        <begin position="96"/>
        <end position="118"/>
    </location>
</feature>
<dbReference type="PROSITE" id="PS00237">
    <property type="entry name" value="G_PROTEIN_RECEP_F1_1"/>
    <property type="match status" value="1"/>
</dbReference>
<reference evidence="13" key="1">
    <citation type="submission" date="2025-08" db="UniProtKB">
        <authorList>
            <consortium name="RefSeq"/>
        </authorList>
    </citation>
    <scope>IDENTIFICATION</scope>
    <source>
        <tissue evidence="13">Muscle</tissue>
    </source>
</reference>
<evidence type="ECO:0000256" key="8">
    <source>
        <dbReference type="ARBA" id="ARBA00023224"/>
    </source>
</evidence>
<evidence type="ECO:0000256" key="5">
    <source>
        <dbReference type="ARBA" id="ARBA00023040"/>
    </source>
</evidence>
<feature type="transmembrane region" description="Helical" evidence="10">
    <location>
        <begin position="176"/>
        <end position="197"/>
    </location>
</feature>
<dbReference type="Gene3D" id="1.20.1070.10">
    <property type="entry name" value="Rhodopsin 7-helix transmembrane proteins"/>
    <property type="match status" value="1"/>
</dbReference>
<evidence type="ECO:0000313" key="13">
    <source>
        <dbReference type="RefSeq" id="XP_013792887.2"/>
    </source>
</evidence>
<evidence type="ECO:0000259" key="11">
    <source>
        <dbReference type="PROSITE" id="PS50262"/>
    </source>
</evidence>
<feature type="transmembrane region" description="Helical" evidence="10">
    <location>
        <begin position="225"/>
        <end position="245"/>
    </location>
</feature>
<evidence type="ECO:0000256" key="7">
    <source>
        <dbReference type="ARBA" id="ARBA00023170"/>
    </source>
</evidence>
<comment type="similarity">
    <text evidence="2 9">Belongs to the G-protein coupled receptor 1 family.</text>
</comment>
<evidence type="ECO:0000256" key="4">
    <source>
        <dbReference type="ARBA" id="ARBA00022989"/>
    </source>
</evidence>
<comment type="subcellular location">
    <subcellularLocation>
        <location evidence="1">Membrane</location>
        <topology evidence="1">Multi-pass membrane protein</topology>
    </subcellularLocation>
</comment>
<dbReference type="InterPro" id="IPR000276">
    <property type="entry name" value="GPCR_Rhodpsn"/>
</dbReference>
<evidence type="ECO:0000256" key="3">
    <source>
        <dbReference type="ARBA" id="ARBA00022692"/>
    </source>
</evidence>
<gene>
    <name evidence="13" type="primary">LOC106476773</name>
</gene>
<keyword evidence="12" id="KW-1185">Reference proteome</keyword>
<dbReference type="SUPFAM" id="SSF81321">
    <property type="entry name" value="Family A G protein-coupled receptor-like"/>
    <property type="match status" value="1"/>
</dbReference>
<keyword evidence="7 9" id="KW-0675">Receptor</keyword>
<feature type="domain" description="G-protein coupled receptors family 1 profile" evidence="11">
    <location>
        <begin position="76"/>
        <end position="400"/>
    </location>
</feature>
<dbReference type="InterPro" id="IPR017452">
    <property type="entry name" value="GPCR_Rhodpsn_7TM"/>
</dbReference>
<dbReference type="Pfam" id="PF00001">
    <property type="entry name" value="7tm_1"/>
    <property type="match status" value="1"/>
</dbReference>
<dbReference type="RefSeq" id="XP_013792887.2">
    <property type="nucleotide sequence ID" value="XM_013937433.2"/>
</dbReference>